<dbReference type="Gene3D" id="3.60.40.10">
    <property type="entry name" value="PPM-type phosphatase domain"/>
    <property type="match status" value="1"/>
</dbReference>
<keyword evidence="6" id="KW-0460">Magnesium</keyword>
<dbReference type="InterPro" id="IPR015655">
    <property type="entry name" value="PP2C"/>
</dbReference>
<reference evidence="10" key="2">
    <citation type="journal article" date="2022" name="Microb. Genom.">
        <title>A chromosome-scale genome assembly of the tomato pathogen Cladosporium fulvum reveals a compartmentalized genome architecture and the presence of a dispensable chromosome.</title>
        <authorList>
            <person name="Zaccaron A.Z."/>
            <person name="Chen L.H."/>
            <person name="Samaras A."/>
            <person name="Stergiopoulos I."/>
        </authorList>
    </citation>
    <scope>NUCLEOTIDE SEQUENCE</scope>
    <source>
        <strain evidence="10">Race5_Kim</strain>
    </source>
</reference>
<dbReference type="EMBL" id="CP090165">
    <property type="protein sequence ID" value="UJO15051.1"/>
    <property type="molecule type" value="Genomic_DNA"/>
</dbReference>
<protein>
    <recommendedName>
        <fullName evidence="3">protein-serine/threonine phosphatase</fullName>
        <ecNumber evidence="3">3.1.3.16</ecNumber>
    </recommendedName>
</protein>
<keyword evidence="5" id="KW-0378">Hydrolase</keyword>
<organism evidence="10 11">
    <name type="scientific">Passalora fulva</name>
    <name type="common">Tomato leaf mold</name>
    <name type="synonym">Cladosporium fulvum</name>
    <dbReference type="NCBI Taxonomy" id="5499"/>
    <lineage>
        <taxon>Eukaryota</taxon>
        <taxon>Fungi</taxon>
        <taxon>Dikarya</taxon>
        <taxon>Ascomycota</taxon>
        <taxon>Pezizomycotina</taxon>
        <taxon>Dothideomycetes</taxon>
        <taxon>Dothideomycetidae</taxon>
        <taxon>Mycosphaerellales</taxon>
        <taxon>Mycosphaerellaceae</taxon>
        <taxon>Fulvia</taxon>
    </lineage>
</organism>
<dbReference type="OrthoDB" id="659at2759"/>
<evidence type="ECO:0000256" key="1">
    <source>
        <dbReference type="ARBA" id="ARBA00001936"/>
    </source>
</evidence>
<dbReference type="Proteomes" id="UP000756132">
    <property type="component" value="Chromosome 3"/>
</dbReference>
<dbReference type="GO" id="GO:0004722">
    <property type="term" value="F:protein serine/threonine phosphatase activity"/>
    <property type="evidence" value="ECO:0007669"/>
    <property type="project" value="UniProtKB-EC"/>
</dbReference>
<dbReference type="PANTHER" id="PTHR13832:SF803">
    <property type="entry name" value="PROTEIN PHOSPHATASE 1G"/>
    <property type="match status" value="1"/>
</dbReference>
<comment type="cofactor">
    <cofactor evidence="1">
        <name>Mn(2+)</name>
        <dbReference type="ChEBI" id="CHEBI:29035"/>
    </cofactor>
</comment>
<evidence type="ECO:0000256" key="5">
    <source>
        <dbReference type="ARBA" id="ARBA00022801"/>
    </source>
</evidence>
<evidence type="ECO:0000256" key="6">
    <source>
        <dbReference type="ARBA" id="ARBA00022842"/>
    </source>
</evidence>
<keyword evidence="4" id="KW-0479">Metal-binding</keyword>
<keyword evidence="11" id="KW-1185">Reference proteome</keyword>
<comment type="similarity">
    <text evidence="2">Belongs to the PP2C family.</text>
</comment>
<dbReference type="AlphaFoldDB" id="A0A9Q8LCL5"/>
<sequence>MDQIMAATKIKDIGISTAIGDRQHQEGRYIVCKPGALSHTDYALFAVCDGHAGATASDHISQHLPRHIDIGLNDASFDKSPEEVIQDAIRAEDDALRDLGCLSTGSTLALALVDTKKNVLTTADLGDSHILLGQIERDGTHKTNRISRLSEAQKPHDREERHRIQRAGGVINHGTAVDAHDRWGGRGA</sequence>
<dbReference type="RefSeq" id="XP_047759417.1">
    <property type="nucleotide sequence ID" value="XM_047907902.1"/>
</dbReference>
<evidence type="ECO:0000313" key="11">
    <source>
        <dbReference type="Proteomes" id="UP000756132"/>
    </source>
</evidence>
<keyword evidence="8" id="KW-0464">Manganese</keyword>
<feature type="domain" description="PPM-type phosphatase" evidence="9">
    <location>
        <begin position="12"/>
        <end position="188"/>
    </location>
</feature>
<dbReference type="EC" id="3.1.3.16" evidence="3"/>
<dbReference type="PROSITE" id="PS51746">
    <property type="entry name" value="PPM_2"/>
    <property type="match status" value="1"/>
</dbReference>
<evidence type="ECO:0000256" key="3">
    <source>
        <dbReference type="ARBA" id="ARBA00013081"/>
    </source>
</evidence>
<dbReference type="PANTHER" id="PTHR13832">
    <property type="entry name" value="PROTEIN PHOSPHATASE 2C"/>
    <property type="match status" value="1"/>
</dbReference>
<proteinExistence type="inferred from homology"/>
<keyword evidence="7" id="KW-0904">Protein phosphatase</keyword>
<dbReference type="InterPro" id="IPR001932">
    <property type="entry name" value="PPM-type_phosphatase-like_dom"/>
</dbReference>
<evidence type="ECO:0000256" key="2">
    <source>
        <dbReference type="ARBA" id="ARBA00006702"/>
    </source>
</evidence>
<dbReference type="GeneID" id="71988632"/>
<gene>
    <name evidence="10" type="ORF">CLAFUR5_08754</name>
</gene>
<dbReference type="CDD" id="cd00143">
    <property type="entry name" value="PP2Cc"/>
    <property type="match status" value="1"/>
</dbReference>
<dbReference type="SUPFAM" id="SSF81606">
    <property type="entry name" value="PP2C-like"/>
    <property type="match status" value="1"/>
</dbReference>
<evidence type="ECO:0000259" key="9">
    <source>
        <dbReference type="PROSITE" id="PS51746"/>
    </source>
</evidence>
<dbReference type="InterPro" id="IPR000222">
    <property type="entry name" value="PP2C_BS"/>
</dbReference>
<dbReference type="GO" id="GO:0046872">
    <property type="term" value="F:metal ion binding"/>
    <property type="evidence" value="ECO:0007669"/>
    <property type="project" value="UniProtKB-KW"/>
</dbReference>
<evidence type="ECO:0000256" key="7">
    <source>
        <dbReference type="ARBA" id="ARBA00022912"/>
    </source>
</evidence>
<name>A0A9Q8LCL5_PASFU</name>
<dbReference type="PROSITE" id="PS01032">
    <property type="entry name" value="PPM_1"/>
    <property type="match status" value="1"/>
</dbReference>
<reference evidence="10" key="1">
    <citation type="submission" date="2021-12" db="EMBL/GenBank/DDBJ databases">
        <authorList>
            <person name="Zaccaron A."/>
            <person name="Stergiopoulos I."/>
        </authorList>
    </citation>
    <scope>NUCLEOTIDE SEQUENCE</scope>
    <source>
        <strain evidence="10">Race5_Kim</strain>
    </source>
</reference>
<dbReference type="Pfam" id="PF00481">
    <property type="entry name" value="PP2C"/>
    <property type="match status" value="1"/>
</dbReference>
<accession>A0A9Q8LCL5</accession>
<evidence type="ECO:0000256" key="8">
    <source>
        <dbReference type="ARBA" id="ARBA00023211"/>
    </source>
</evidence>
<dbReference type="InterPro" id="IPR036457">
    <property type="entry name" value="PPM-type-like_dom_sf"/>
</dbReference>
<evidence type="ECO:0000256" key="4">
    <source>
        <dbReference type="ARBA" id="ARBA00022723"/>
    </source>
</evidence>
<evidence type="ECO:0000313" key="10">
    <source>
        <dbReference type="EMBL" id="UJO15051.1"/>
    </source>
</evidence>
<dbReference type="KEGG" id="ffu:CLAFUR5_08754"/>